<gene>
    <name evidence="2" type="ORF">KME32_19260</name>
</gene>
<evidence type="ECO:0000313" key="3">
    <source>
        <dbReference type="Proteomes" id="UP000715781"/>
    </source>
</evidence>
<dbReference type="AlphaFoldDB" id="A0A951PZC8"/>
<dbReference type="Proteomes" id="UP000715781">
    <property type="component" value="Unassembled WGS sequence"/>
</dbReference>
<accession>A0A951PZC8</accession>
<organism evidence="2 3">
    <name type="scientific">Mojavia pulchra JT2-VF2</name>
    <dbReference type="NCBI Taxonomy" id="287848"/>
    <lineage>
        <taxon>Bacteria</taxon>
        <taxon>Bacillati</taxon>
        <taxon>Cyanobacteriota</taxon>
        <taxon>Cyanophyceae</taxon>
        <taxon>Nostocales</taxon>
        <taxon>Nostocaceae</taxon>
    </lineage>
</organism>
<dbReference type="GO" id="GO:0030151">
    <property type="term" value="F:molybdenum ion binding"/>
    <property type="evidence" value="ECO:0007669"/>
    <property type="project" value="InterPro"/>
</dbReference>
<reference evidence="2" key="2">
    <citation type="journal article" date="2022" name="Microbiol. Resour. Announc.">
        <title>Metagenome Sequencing to Explore Phylogenomics of Terrestrial Cyanobacteria.</title>
        <authorList>
            <person name="Ward R.D."/>
            <person name="Stajich J.E."/>
            <person name="Johansen J.R."/>
            <person name="Huntemann M."/>
            <person name="Clum A."/>
            <person name="Foster B."/>
            <person name="Foster B."/>
            <person name="Roux S."/>
            <person name="Palaniappan K."/>
            <person name="Varghese N."/>
            <person name="Mukherjee S."/>
            <person name="Reddy T.B.K."/>
            <person name="Daum C."/>
            <person name="Copeland A."/>
            <person name="Chen I.A."/>
            <person name="Ivanova N.N."/>
            <person name="Kyrpides N.C."/>
            <person name="Shapiro N."/>
            <person name="Eloe-Fadrosh E.A."/>
            <person name="Pietrasiak N."/>
        </authorList>
    </citation>
    <scope>NUCLEOTIDE SEQUENCE</scope>
    <source>
        <strain evidence="2">JT2-VF2</strain>
    </source>
</reference>
<dbReference type="EMBL" id="JAHHHN010000011">
    <property type="protein sequence ID" value="MBW4563244.1"/>
    <property type="molecule type" value="Genomic_DNA"/>
</dbReference>
<dbReference type="Pfam" id="PF03476">
    <property type="entry name" value="MOSC_N"/>
    <property type="match status" value="1"/>
</dbReference>
<sequence length="261" mass="29370">MPYLAKILLYPIKSFNGVDVEHAKVFPSGALEFDREFAIVDQQGKLVNGKSNAKIHLVRSQFNFLNRTVSLQIPGSNSLQQFHLDKERQALAAILSDFLGMTITLQQNSHIGFPDNTNLLGPTVISTATLTEVASWFPGMSVDQMRRRIRANIEIADVPPFWEDQLFSTQTGDTISFRVGNVCFFGVQPCERCVIPIRDPDSGIPYPNFQKIFVKQRQATLPDWVASSCFNHFYSLGVNTRLLTSASERILEIGNKIEIFK</sequence>
<feature type="domain" description="MOSC" evidence="1">
    <location>
        <begin position="88"/>
        <end position="260"/>
    </location>
</feature>
<dbReference type="InterPro" id="IPR005302">
    <property type="entry name" value="MoCF_Sase_C"/>
</dbReference>
<proteinExistence type="predicted"/>
<protein>
    <submittedName>
        <fullName evidence="2">MOSC N-terminal beta barrel domain-containing protein</fullName>
    </submittedName>
</protein>
<evidence type="ECO:0000259" key="1">
    <source>
        <dbReference type="PROSITE" id="PS51340"/>
    </source>
</evidence>
<comment type="caution">
    <text evidence="2">The sequence shown here is derived from an EMBL/GenBank/DDBJ whole genome shotgun (WGS) entry which is preliminary data.</text>
</comment>
<name>A0A951PZC8_9NOST</name>
<reference evidence="2" key="1">
    <citation type="submission" date="2021-05" db="EMBL/GenBank/DDBJ databases">
        <authorList>
            <person name="Pietrasiak N."/>
            <person name="Ward R."/>
            <person name="Stajich J.E."/>
            <person name="Kurbessoian T."/>
        </authorList>
    </citation>
    <scope>NUCLEOTIDE SEQUENCE</scope>
    <source>
        <strain evidence="2">JT2-VF2</strain>
    </source>
</reference>
<evidence type="ECO:0000313" key="2">
    <source>
        <dbReference type="EMBL" id="MBW4563244.1"/>
    </source>
</evidence>
<dbReference type="GO" id="GO:0003824">
    <property type="term" value="F:catalytic activity"/>
    <property type="evidence" value="ECO:0007669"/>
    <property type="project" value="InterPro"/>
</dbReference>
<dbReference type="GO" id="GO:0030170">
    <property type="term" value="F:pyridoxal phosphate binding"/>
    <property type="evidence" value="ECO:0007669"/>
    <property type="project" value="InterPro"/>
</dbReference>
<dbReference type="PROSITE" id="PS51340">
    <property type="entry name" value="MOSC"/>
    <property type="match status" value="1"/>
</dbReference>
<dbReference type="SUPFAM" id="SSF141673">
    <property type="entry name" value="MOSC N-terminal domain-like"/>
    <property type="match status" value="1"/>
</dbReference>
<dbReference type="InterPro" id="IPR005303">
    <property type="entry name" value="MOCOS_middle"/>
</dbReference>